<dbReference type="EMBL" id="CP003811">
    <property type="protein sequence ID" value="AIQ89563.1"/>
    <property type="molecule type" value="Genomic_DNA"/>
</dbReference>
<name>A0A089NUP2_9HYPH</name>
<feature type="signal peptide" evidence="1">
    <location>
        <begin position="1"/>
        <end position="20"/>
    </location>
</feature>
<evidence type="ECO:0000313" key="2">
    <source>
        <dbReference type="EMBL" id="AIQ89563.1"/>
    </source>
</evidence>
<evidence type="ECO:0000313" key="3">
    <source>
        <dbReference type="Proteomes" id="UP000029492"/>
    </source>
</evidence>
<dbReference type="RefSeq" id="WP_043756603.1">
    <property type="nucleotide sequence ID" value="NZ_CP003811.1"/>
</dbReference>
<dbReference type="HOGENOM" id="CLU_169429_0_0_5"/>
<accession>A0A089NUP2</accession>
<dbReference type="KEGG" id="mor:MOC_1808"/>
<proteinExistence type="predicted"/>
<dbReference type="Proteomes" id="UP000029492">
    <property type="component" value="Chromosome"/>
</dbReference>
<keyword evidence="3" id="KW-1185">Reference proteome</keyword>
<evidence type="ECO:0000256" key="1">
    <source>
        <dbReference type="SAM" id="SignalP"/>
    </source>
</evidence>
<protein>
    <submittedName>
        <fullName evidence="2">Protein of unassigned function</fullName>
    </submittedName>
</protein>
<dbReference type="eggNOG" id="ENOG50311QA">
    <property type="taxonomic scope" value="Bacteria"/>
</dbReference>
<sequence length="114" mass="12067">MRRILRALALIAATGPAATAAVAAPAPSCAAEAERQALKLLRFHSDGDARATVDPASVRSVGTVASLVGTRRFQVIEAEGSIDKGDYRIRLIYAPMPGSCVLMGQEILERSDPY</sequence>
<dbReference type="STRING" id="693986.MOC_1808"/>
<reference evidence="2 3" key="1">
    <citation type="journal article" date="2014" name="PLoS ONE">
        <title>Genome Information of Methylobacterium oryzae, a Plant-Probiotic Methylotroph in the Phyllosphere.</title>
        <authorList>
            <person name="Kwak M.J."/>
            <person name="Jeong H."/>
            <person name="Madhaiyan M."/>
            <person name="Lee Y."/>
            <person name="Sa T.M."/>
            <person name="Oh T.K."/>
            <person name="Kim J.F."/>
        </authorList>
    </citation>
    <scope>NUCLEOTIDE SEQUENCE [LARGE SCALE GENOMIC DNA]</scope>
    <source>
        <strain evidence="2 3">CBMB20</strain>
    </source>
</reference>
<dbReference type="AlphaFoldDB" id="A0A089NUP2"/>
<keyword evidence="1" id="KW-0732">Signal</keyword>
<organism evidence="2 3">
    <name type="scientific">Methylobacterium oryzae CBMB20</name>
    <dbReference type="NCBI Taxonomy" id="693986"/>
    <lineage>
        <taxon>Bacteria</taxon>
        <taxon>Pseudomonadati</taxon>
        <taxon>Pseudomonadota</taxon>
        <taxon>Alphaproteobacteria</taxon>
        <taxon>Hyphomicrobiales</taxon>
        <taxon>Methylobacteriaceae</taxon>
        <taxon>Methylobacterium</taxon>
    </lineage>
</organism>
<gene>
    <name evidence="2" type="ORF">MOC_1808</name>
</gene>
<feature type="chain" id="PRO_5001848013" evidence="1">
    <location>
        <begin position="21"/>
        <end position="114"/>
    </location>
</feature>